<dbReference type="PANTHER" id="PTHR11647:SF1">
    <property type="entry name" value="COLLAPSIN RESPONSE MEDIATOR PROTEIN"/>
    <property type="match status" value="1"/>
</dbReference>
<dbReference type="SUPFAM" id="SSF51556">
    <property type="entry name" value="Metallo-dependent hydrolases"/>
    <property type="match status" value="1"/>
</dbReference>
<feature type="domain" description="Amidohydrolase 3" evidence="1">
    <location>
        <begin position="57"/>
        <end position="522"/>
    </location>
</feature>
<accession>A0ABS4XGW0</accession>
<organism evidence="2 3">
    <name type="scientific">Paeniglutamicibacter kerguelensis</name>
    <dbReference type="NCBI Taxonomy" id="254788"/>
    <lineage>
        <taxon>Bacteria</taxon>
        <taxon>Bacillati</taxon>
        <taxon>Actinomycetota</taxon>
        <taxon>Actinomycetes</taxon>
        <taxon>Micrococcales</taxon>
        <taxon>Micrococcaceae</taxon>
        <taxon>Paeniglutamicibacter</taxon>
    </lineage>
</organism>
<dbReference type="PANTHER" id="PTHR11647">
    <property type="entry name" value="HYDRANTOINASE/DIHYDROPYRIMIDINASE FAMILY MEMBER"/>
    <property type="match status" value="1"/>
</dbReference>
<dbReference type="Gene3D" id="3.20.20.140">
    <property type="entry name" value="Metal-dependent hydrolases"/>
    <property type="match status" value="1"/>
</dbReference>
<sequence length="549" mass="57714">MSSEPVRPRPQPTVITHTRVIDGSGAPAYLGDVVLEHGKITAILPPGGYPDATGTTRVIDGAGLITSPGFIDMHGHSELQILLHPEHPAKLTQGVTTEVFGQDGLSYAPVDDATLGAMRQKLAGWNGNPSDLEYSWRTVGEYLDRLDAGIGVNAAYLLPQGTIRALAMGLGPGDPTPEQLSAQVKLVADGMEQGAVGLSSGLTYTPGMYAGEAELARLCATVAAYGGYYAPHHRSYGAGALDAYAQMIALAAETGVALHLTHATMDFAPNEGKAPELLAMLDAALEAGVDITCDTYPYLSGATSLASLLPGWAAAGDAEAVIARLEDDPTAAKIRHDMEANGSDGGHGMPVDWDSVEIASVGTPQLNVLAGQTIAEIARIQRVEPFTVFCNVLAADRLATGVLLHVGNEENVQAITKHRTHTGGSAGMLVGTKPHPRGWGTFPRFISHYARDLGLMDLPEMVHHLTGRPAARLKLAERGLLRAGYAADLVVFDPDALLDMATYTEPRQPAAGINYVFVNGVCAIDDHRPTGALAGRALRRTPEGNTQAS</sequence>
<proteinExistence type="predicted"/>
<keyword evidence="3" id="KW-1185">Reference proteome</keyword>
<dbReference type="CDD" id="cd01297">
    <property type="entry name" value="D-aminoacylase"/>
    <property type="match status" value="1"/>
</dbReference>
<dbReference type="RefSeq" id="WP_210000009.1">
    <property type="nucleotide sequence ID" value="NZ_BAAAJY010000001.1"/>
</dbReference>
<gene>
    <name evidence="2" type="ORF">JOF47_003144</name>
</gene>
<dbReference type="InterPro" id="IPR011059">
    <property type="entry name" value="Metal-dep_hydrolase_composite"/>
</dbReference>
<dbReference type="EC" id="3.5.1.81" evidence="2"/>
<reference evidence="2 3" key="1">
    <citation type="submission" date="2021-03" db="EMBL/GenBank/DDBJ databases">
        <title>Sequencing the genomes of 1000 actinobacteria strains.</title>
        <authorList>
            <person name="Klenk H.-P."/>
        </authorList>
    </citation>
    <scope>NUCLEOTIDE SEQUENCE [LARGE SCALE GENOMIC DNA]</scope>
    <source>
        <strain evidence="2 3">DSM 15797</strain>
    </source>
</reference>
<dbReference type="Pfam" id="PF07969">
    <property type="entry name" value="Amidohydro_3"/>
    <property type="match status" value="1"/>
</dbReference>
<protein>
    <submittedName>
        <fullName evidence="2">N-acyl-D-amino-acid deacylase</fullName>
        <ecNumber evidence="2">3.5.1.81</ecNumber>
    </submittedName>
</protein>
<dbReference type="EMBL" id="JAGIOF010000001">
    <property type="protein sequence ID" value="MBP2387633.1"/>
    <property type="molecule type" value="Genomic_DNA"/>
</dbReference>
<dbReference type="Proteomes" id="UP001296993">
    <property type="component" value="Unassembled WGS sequence"/>
</dbReference>
<dbReference type="InterPro" id="IPR032466">
    <property type="entry name" value="Metal_Hydrolase"/>
</dbReference>
<keyword evidence="2" id="KW-0378">Hydrolase</keyword>
<dbReference type="InterPro" id="IPR023100">
    <property type="entry name" value="D-aminoacylase_insert_dom_sf"/>
</dbReference>
<comment type="caution">
    <text evidence="2">The sequence shown here is derived from an EMBL/GenBank/DDBJ whole genome shotgun (WGS) entry which is preliminary data.</text>
</comment>
<dbReference type="Gene3D" id="3.30.1490.130">
    <property type="entry name" value="D-aminoacylase. Domain 3"/>
    <property type="match status" value="1"/>
</dbReference>
<dbReference type="SUPFAM" id="SSF51338">
    <property type="entry name" value="Composite domain of metallo-dependent hydrolases"/>
    <property type="match status" value="1"/>
</dbReference>
<name>A0ABS4XGW0_9MICC</name>
<dbReference type="InterPro" id="IPR013108">
    <property type="entry name" value="Amidohydro_3"/>
</dbReference>
<evidence type="ECO:0000313" key="2">
    <source>
        <dbReference type="EMBL" id="MBP2387633.1"/>
    </source>
</evidence>
<dbReference type="Gene3D" id="2.30.40.10">
    <property type="entry name" value="Urease, subunit C, domain 1"/>
    <property type="match status" value="1"/>
</dbReference>
<evidence type="ECO:0000259" key="1">
    <source>
        <dbReference type="Pfam" id="PF07969"/>
    </source>
</evidence>
<dbReference type="InterPro" id="IPR050378">
    <property type="entry name" value="Metallo-dep_Hydrolases_sf"/>
</dbReference>
<evidence type="ECO:0000313" key="3">
    <source>
        <dbReference type="Proteomes" id="UP001296993"/>
    </source>
</evidence>
<dbReference type="GO" id="GO:0047420">
    <property type="term" value="F:N-acyl-D-amino-acid deacylase activity"/>
    <property type="evidence" value="ECO:0007669"/>
    <property type="project" value="UniProtKB-EC"/>
</dbReference>